<comment type="caution">
    <text evidence="1">The sequence shown here is derived from an EMBL/GenBank/DDBJ whole genome shotgun (WGS) entry which is preliminary data.</text>
</comment>
<dbReference type="EMBL" id="JAUEDM010000002">
    <property type="protein sequence ID" value="KAK3326168.1"/>
    <property type="molecule type" value="Genomic_DNA"/>
</dbReference>
<evidence type="ECO:0000313" key="1">
    <source>
        <dbReference type="EMBL" id="KAK3326168.1"/>
    </source>
</evidence>
<keyword evidence="2" id="KW-1185">Reference proteome</keyword>
<evidence type="ECO:0000313" key="2">
    <source>
        <dbReference type="Proteomes" id="UP001283341"/>
    </source>
</evidence>
<dbReference type="PANTHER" id="PTHR40619:SF3">
    <property type="entry name" value="FUNGAL STAND N-TERMINAL GOODBYE DOMAIN-CONTAINING PROTEIN"/>
    <property type="match status" value="1"/>
</dbReference>
<accession>A0AAE0IJR5</accession>
<sequence>MAKLLVDSMSSIGHTSSDIGSNMFPSKDLSSVLELVEALDSTFHSHHTNNCWHDVIEAIETAKAIDKAKGEKSPVRAYMRKSKAELDLLESLAGMVPDQDGLSILRGGLVTMCKLVTARLELRELILDTFEEIPNTLINAAQAFLRFPDDLDLLGAVERLYYTIFTEVETLIRILLRSHPSKNKGEHFYFIPLVRLLTQLPTKEMATVRRCLESVSRAVSSVSDCSTAALERAVGDTKLLAQDIHRKTDEVLDVGNAILSRLQQTTVIEETGAKSDLVGVIRVVVEDTLNKWDAQRQQDRRMIVYALEPARQTMDSLLPRCNTPCDDIPSAVRRSIPASPYTPRAETQGVIQLTQLSPSTPISPYSPHVETKGAIQLTQLSPQPATVMHQSVDDLLKVLDVPDGMPSDILDEVSRRSSRLHSDALSRGEYLVTTKRFQTWMRAPPRLSDLVLVDGHCADVTFDKVSPMSALCKRLVEALRGVEMKTSPQLQRPAVIVLHHFCGQHTAYWNPLRGPCGLMRSLVHQLLVESGFGITANSAGSFSFTSEFLEAVEDHDVPALCVLFGQILTRLDPNCLVFCFIDGVSELETVLDGWRDELCQIVRCLLELIDDVSVNHVPRAGPALRVLLTSTERSTYLADCIPSERRISLLARNTARDVAHNLITFVGASDE</sequence>
<proteinExistence type="predicted"/>
<reference evidence="1" key="2">
    <citation type="submission" date="2023-06" db="EMBL/GenBank/DDBJ databases">
        <authorList>
            <consortium name="Lawrence Berkeley National Laboratory"/>
            <person name="Haridas S."/>
            <person name="Hensen N."/>
            <person name="Bonometti L."/>
            <person name="Westerberg I."/>
            <person name="Brannstrom I.O."/>
            <person name="Guillou S."/>
            <person name="Cros-Aarteil S."/>
            <person name="Calhoun S."/>
            <person name="Kuo A."/>
            <person name="Mondo S."/>
            <person name="Pangilinan J."/>
            <person name="Riley R."/>
            <person name="Labutti K."/>
            <person name="Andreopoulos B."/>
            <person name="Lipzen A."/>
            <person name="Chen C."/>
            <person name="Yanf M."/>
            <person name="Daum C."/>
            <person name="Ng V."/>
            <person name="Clum A."/>
            <person name="Steindorff A."/>
            <person name="Ohm R."/>
            <person name="Martin F."/>
            <person name="Silar P."/>
            <person name="Natvig D."/>
            <person name="Lalanne C."/>
            <person name="Gautier V."/>
            <person name="Ament-Velasquez S.L."/>
            <person name="Kruys A."/>
            <person name="Hutchinson M.I."/>
            <person name="Powell A.J."/>
            <person name="Barry K."/>
            <person name="Miller A.N."/>
            <person name="Grigoriev I.V."/>
            <person name="Debuchy R."/>
            <person name="Gladieux P."/>
            <person name="Thoren M.H."/>
            <person name="Johannesson H."/>
        </authorList>
    </citation>
    <scope>NUCLEOTIDE SEQUENCE</scope>
    <source>
        <strain evidence="1">CBS 118394</strain>
    </source>
</reference>
<gene>
    <name evidence="1" type="ORF">B0H66DRAFT_600302</name>
</gene>
<protein>
    <submittedName>
        <fullName evidence="1">Uncharacterized protein</fullName>
    </submittedName>
</protein>
<reference evidence="1" key="1">
    <citation type="journal article" date="2023" name="Mol. Phylogenet. Evol.">
        <title>Genome-scale phylogeny and comparative genomics of the fungal order Sordariales.</title>
        <authorList>
            <person name="Hensen N."/>
            <person name="Bonometti L."/>
            <person name="Westerberg I."/>
            <person name="Brannstrom I.O."/>
            <person name="Guillou S."/>
            <person name="Cros-Aarteil S."/>
            <person name="Calhoun S."/>
            <person name="Haridas S."/>
            <person name="Kuo A."/>
            <person name="Mondo S."/>
            <person name="Pangilinan J."/>
            <person name="Riley R."/>
            <person name="LaButti K."/>
            <person name="Andreopoulos B."/>
            <person name="Lipzen A."/>
            <person name="Chen C."/>
            <person name="Yan M."/>
            <person name="Daum C."/>
            <person name="Ng V."/>
            <person name="Clum A."/>
            <person name="Steindorff A."/>
            <person name="Ohm R.A."/>
            <person name="Martin F."/>
            <person name="Silar P."/>
            <person name="Natvig D.O."/>
            <person name="Lalanne C."/>
            <person name="Gautier V."/>
            <person name="Ament-Velasquez S.L."/>
            <person name="Kruys A."/>
            <person name="Hutchinson M.I."/>
            <person name="Powell A.J."/>
            <person name="Barry K."/>
            <person name="Miller A.N."/>
            <person name="Grigoriev I.V."/>
            <person name="Debuchy R."/>
            <person name="Gladieux P."/>
            <person name="Hiltunen Thoren M."/>
            <person name="Johannesson H."/>
        </authorList>
    </citation>
    <scope>NUCLEOTIDE SEQUENCE</scope>
    <source>
        <strain evidence="1">CBS 118394</strain>
    </source>
</reference>
<dbReference type="Proteomes" id="UP001283341">
    <property type="component" value="Unassembled WGS sequence"/>
</dbReference>
<dbReference type="AlphaFoldDB" id="A0AAE0IJR5"/>
<organism evidence="1 2">
    <name type="scientific">Apodospora peruviana</name>
    <dbReference type="NCBI Taxonomy" id="516989"/>
    <lineage>
        <taxon>Eukaryota</taxon>
        <taxon>Fungi</taxon>
        <taxon>Dikarya</taxon>
        <taxon>Ascomycota</taxon>
        <taxon>Pezizomycotina</taxon>
        <taxon>Sordariomycetes</taxon>
        <taxon>Sordariomycetidae</taxon>
        <taxon>Sordariales</taxon>
        <taxon>Lasiosphaeriaceae</taxon>
        <taxon>Apodospora</taxon>
    </lineage>
</organism>
<dbReference type="PANTHER" id="PTHR40619">
    <property type="entry name" value="FUNGAL STAND N-TERMINAL GOODBYE DOMAIN-CONTAINING PROTEIN"/>
    <property type="match status" value="1"/>
</dbReference>
<name>A0AAE0IJR5_9PEZI</name>